<evidence type="ECO:0000313" key="1">
    <source>
        <dbReference type="EMBL" id="DAE08583.1"/>
    </source>
</evidence>
<protein>
    <submittedName>
        <fullName evidence="1">Uncharacterized protein</fullName>
    </submittedName>
</protein>
<accession>A0A8S5PN42</accession>
<name>A0A8S5PN42_9CAUD</name>
<reference evidence="1" key="1">
    <citation type="journal article" date="2021" name="Proc. Natl. Acad. Sci. U.S.A.">
        <title>A Catalog of Tens of Thousands of Viruses from Human Metagenomes Reveals Hidden Associations with Chronic Diseases.</title>
        <authorList>
            <person name="Tisza M.J."/>
            <person name="Buck C.B."/>
        </authorList>
    </citation>
    <scope>NUCLEOTIDE SEQUENCE</scope>
    <source>
        <strain evidence="1">CtwwN25</strain>
    </source>
</reference>
<proteinExistence type="predicted"/>
<sequence length="86" mass="9621">MLFTYKKPSDSIINEIYNLAKASYPSLPPATEVKRLALEICKENGIDDPCQGELNQALVVINYHLSKKTSEIISNKYCDIEKGSTL</sequence>
<dbReference type="EMBL" id="BK015472">
    <property type="protein sequence ID" value="DAE08583.1"/>
    <property type="molecule type" value="Genomic_DNA"/>
</dbReference>
<organism evidence="1">
    <name type="scientific">Myoviridae sp. ctwwN25</name>
    <dbReference type="NCBI Taxonomy" id="2825209"/>
    <lineage>
        <taxon>Viruses</taxon>
        <taxon>Duplodnaviria</taxon>
        <taxon>Heunggongvirae</taxon>
        <taxon>Uroviricota</taxon>
        <taxon>Caudoviricetes</taxon>
    </lineage>
</organism>